<feature type="compositionally biased region" description="Low complexity" evidence="1">
    <location>
        <begin position="50"/>
        <end position="67"/>
    </location>
</feature>
<feature type="domain" description="SHOCT" evidence="2">
    <location>
        <begin position="73"/>
        <end position="100"/>
    </location>
</feature>
<sequence length="102" mass="10831">MPGLLRGIVRTAAVAGTATAVSGRVQRRQAERFAGRDANIYAEREQAYEQQTAPPQASAAPGPAPSSEPDTLDQLQRLGDLKEQGILTEAEFSAQKAKILGL</sequence>
<comment type="caution">
    <text evidence="3">The sequence shown here is derived from an EMBL/GenBank/DDBJ whole genome shotgun (WGS) entry which is preliminary data.</text>
</comment>
<organism evidence="3 4">
    <name type="scientific">Candidatus Neomicrothrix parvicella RN1</name>
    <dbReference type="NCBI Taxonomy" id="1229780"/>
    <lineage>
        <taxon>Bacteria</taxon>
        <taxon>Bacillati</taxon>
        <taxon>Actinomycetota</taxon>
        <taxon>Acidimicrobiia</taxon>
        <taxon>Acidimicrobiales</taxon>
        <taxon>Microthrixaceae</taxon>
        <taxon>Candidatus Neomicrothrix</taxon>
    </lineage>
</organism>
<evidence type="ECO:0000256" key="1">
    <source>
        <dbReference type="SAM" id="MobiDB-lite"/>
    </source>
</evidence>
<feature type="region of interest" description="Disordered" evidence="1">
    <location>
        <begin position="46"/>
        <end position="72"/>
    </location>
</feature>
<accession>R4YXY0</accession>
<dbReference type="RefSeq" id="WP_012225807.1">
    <property type="nucleotide sequence ID" value="NZ_HG422565.1"/>
</dbReference>
<dbReference type="AlphaFoldDB" id="R4YXY0"/>
<protein>
    <recommendedName>
        <fullName evidence="2">SHOCT domain-containing protein</fullName>
    </recommendedName>
</protein>
<name>R4YXY0_9ACTN</name>
<proteinExistence type="predicted"/>
<dbReference type="eggNOG" id="ENOG5032Y5M">
    <property type="taxonomic scope" value="Bacteria"/>
</dbReference>
<dbReference type="STRING" id="1229780.BN381_210034"/>
<evidence type="ECO:0000313" key="4">
    <source>
        <dbReference type="Proteomes" id="UP000018291"/>
    </source>
</evidence>
<dbReference type="HOGENOM" id="CLU_164081_2_0_11"/>
<evidence type="ECO:0000259" key="2">
    <source>
        <dbReference type="Pfam" id="PF09851"/>
    </source>
</evidence>
<dbReference type="OrthoDB" id="5996503at2"/>
<dbReference type="EMBL" id="CANL01000014">
    <property type="protein sequence ID" value="CCM63344.1"/>
    <property type="molecule type" value="Genomic_DNA"/>
</dbReference>
<dbReference type="Proteomes" id="UP000018291">
    <property type="component" value="Unassembled WGS sequence"/>
</dbReference>
<gene>
    <name evidence="3" type="ORF">BN381_210034</name>
</gene>
<dbReference type="InterPro" id="IPR018649">
    <property type="entry name" value="SHOCT"/>
</dbReference>
<evidence type="ECO:0000313" key="3">
    <source>
        <dbReference type="EMBL" id="CCM63344.1"/>
    </source>
</evidence>
<keyword evidence="4" id="KW-1185">Reference proteome</keyword>
<dbReference type="Pfam" id="PF09851">
    <property type="entry name" value="SHOCT"/>
    <property type="match status" value="1"/>
</dbReference>
<reference evidence="3 4" key="1">
    <citation type="journal article" date="2013" name="ISME J.">
        <title>Metabolic model for the filamentous 'Candidatus Microthrix parvicella' based on genomic and metagenomic analyses.</title>
        <authorList>
            <person name="Jon McIlroy S."/>
            <person name="Kristiansen R."/>
            <person name="Albertsen M."/>
            <person name="Michael Karst S."/>
            <person name="Rossetti S."/>
            <person name="Lund Nielsen J."/>
            <person name="Tandoi V."/>
            <person name="James Seviour R."/>
            <person name="Nielsen P.H."/>
        </authorList>
    </citation>
    <scope>NUCLEOTIDE SEQUENCE [LARGE SCALE GENOMIC DNA]</scope>
    <source>
        <strain evidence="3 4">RN1</strain>
    </source>
</reference>